<dbReference type="InterPro" id="IPR029704">
    <property type="entry name" value="STEEP-like"/>
</dbReference>
<feature type="domain" description="STEEP1" evidence="3">
    <location>
        <begin position="27"/>
        <end position="153"/>
    </location>
</feature>
<dbReference type="GO" id="GO:0005737">
    <property type="term" value="C:cytoplasm"/>
    <property type="evidence" value="ECO:0007669"/>
    <property type="project" value="GOC"/>
</dbReference>
<dbReference type="GO" id="GO:0006888">
    <property type="term" value="P:endoplasmic reticulum to Golgi vesicle-mediated transport"/>
    <property type="evidence" value="ECO:0007669"/>
    <property type="project" value="TreeGrafter"/>
</dbReference>
<proteinExistence type="inferred from homology"/>
<dbReference type="EMBL" id="ML978072">
    <property type="protein sequence ID" value="KAF2012967.1"/>
    <property type="molecule type" value="Genomic_DNA"/>
</dbReference>
<dbReference type="InterPro" id="IPR057965">
    <property type="entry name" value="STEEP1_dom"/>
</dbReference>
<evidence type="ECO:0000256" key="1">
    <source>
        <dbReference type="ARBA" id="ARBA00024205"/>
    </source>
</evidence>
<evidence type="ECO:0000259" key="3">
    <source>
        <dbReference type="Pfam" id="PF25809"/>
    </source>
</evidence>
<evidence type="ECO:0000313" key="5">
    <source>
        <dbReference type="Proteomes" id="UP000799778"/>
    </source>
</evidence>
<name>A0A6A5XJH6_9PLEO</name>
<organism evidence="4 5">
    <name type="scientific">Aaosphaeria arxii CBS 175.79</name>
    <dbReference type="NCBI Taxonomy" id="1450172"/>
    <lineage>
        <taxon>Eukaryota</taxon>
        <taxon>Fungi</taxon>
        <taxon>Dikarya</taxon>
        <taxon>Ascomycota</taxon>
        <taxon>Pezizomycotina</taxon>
        <taxon>Dothideomycetes</taxon>
        <taxon>Pleosporomycetidae</taxon>
        <taxon>Pleosporales</taxon>
        <taxon>Pleosporales incertae sedis</taxon>
        <taxon>Aaosphaeria</taxon>
    </lineage>
</organism>
<keyword evidence="5" id="KW-1185">Reference proteome</keyword>
<feature type="compositionally biased region" description="Gly residues" evidence="2">
    <location>
        <begin position="176"/>
        <end position="188"/>
    </location>
</feature>
<gene>
    <name evidence="4" type="ORF">BU24DRAFT_465312</name>
</gene>
<dbReference type="RefSeq" id="XP_033381306.1">
    <property type="nucleotide sequence ID" value="XM_033532265.1"/>
</dbReference>
<dbReference type="Proteomes" id="UP000799778">
    <property type="component" value="Unassembled WGS sequence"/>
</dbReference>
<dbReference type="PANTHER" id="PTHR46355:SF1">
    <property type="entry name" value="STING ER EXIT PROTEIN"/>
    <property type="match status" value="1"/>
</dbReference>
<comment type="similarity">
    <text evidence="1">Belongs to the STEEP1 family.</text>
</comment>
<dbReference type="PANTHER" id="PTHR46355">
    <property type="entry name" value="UPF0428 PROTEIN CXORF56"/>
    <property type="match status" value="1"/>
</dbReference>
<dbReference type="Pfam" id="PF25809">
    <property type="entry name" value="STEEP1"/>
    <property type="match status" value="1"/>
</dbReference>
<dbReference type="GO" id="GO:0090158">
    <property type="term" value="P:endoplasmic reticulum membrane organization"/>
    <property type="evidence" value="ECO:0007669"/>
    <property type="project" value="TreeGrafter"/>
</dbReference>
<dbReference type="OrthoDB" id="418131at2759"/>
<protein>
    <recommendedName>
        <fullName evidence="3">STEEP1 domain-containing protein</fullName>
    </recommendedName>
</protein>
<feature type="region of interest" description="Disordered" evidence="2">
    <location>
        <begin position="155"/>
        <end position="188"/>
    </location>
</feature>
<accession>A0A6A5XJH6</accession>
<feature type="compositionally biased region" description="Low complexity" evidence="2">
    <location>
        <begin position="155"/>
        <end position="173"/>
    </location>
</feature>
<evidence type="ECO:0000313" key="4">
    <source>
        <dbReference type="EMBL" id="KAF2012967.1"/>
    </source>
</evidence>
<dbReference type="GeneID" id="54289662"/>
<evidence type="ECO:0000256" key="2">
    <source>
        <dbReference type="SAM" id="MobiDB-lite"/>
    </source>
</evidence>
<dbReference type="AlphaFoldDB" id="A0A6A5XJH6"/>
<sequence>MSTSPPDTRPSPSRPSLPLRKISLAASNTVYTYHCLCTHLLLATSTPLESLPTRRSSPPSSQNDMILSLAAPLKLGSLIGTVPPTASDAPVIIRSDSGFEKRYLARCARCHLTVGYQLDYAQFPDTEGAPAEGRREDTIYIIPGSMVTTREMVMGKSSAGSSSTTTGVPVGKGVRIEGGGRTAAGVGA</sequence>
<reference evidence="4" key="1">
    <citation type="journal article" date="2020" name="Stud. Mycol.">
        <title>101 Dothideomycetes genomes: a test case for predicting lifestyles and emergence of pathogens.</title>
        <authorList>
            <person name="Haridas S."/>
            <person name="Albert R."/>
            <person name="Binder M."/>
            <person name="Bloem J."/>
            <person name="Labutti K."/>
            <person name="Salamov A."/>
            <person name="Andreopoulos B."/>
            <person name="Baker S."/>
            <person name="Barry K."/>
            <person name="Bills G."/>
            <person name="Bluhm B."/>
            <person name="Cannon C."/>
            <person name="Castanera R."/>
            <person name="Culley D."/>
            <person name="Daum C."/>
            <person name="Ezra D."/>
            <person name="Gonzalez J."/>
            <person name="Henrissat B."/>
            <person name="Kuo A."/>
            <person name="Liang C."/>
            <person name="Lipzen A."/>
            <person name="Lutzoni F."/>
            <person name="Magnuson J."/>
            <person name="Mondo S."/>
            <person name="Nolan M."/>
            <person name="Ohm R."/>
            <person name="Pangilinan J."/>
            <person name="Park H.-J."/>
            <person name="Ramirez L."/>
            <person name="Alfaro M."/>
            <person name="Sun H."/>
            <person name="Tritt A."/>
            <person name="Yoshinaga Y."/>
            <person name="Zwiers L.-H."/>
            <person name="Turgeon B."/>
            <person name="Goodwin S."/>
            <person name="Spatafora J."/>
            <person name="Crous P."/>
            <person name="Grigoriev I."/>
        </authorList>
    </citation>
    <scope>NUCLEOTIDE SEQUENCE</scope>
    <source>
        <strain evidence="4">CBS 175.79</strain>
    </source>
</reference>